<keyword evidence="2" id="KW-0472">Membrane</keyword>
<evidence type="ECO:0000256" key="1">
    <source>
        <dbReference type="SAM" id="MobiDB-lite"/>
    </source>
</evidence>
<sequence>MELVPTSEEATPPEVTEATPPPKVTGGKELRSLLNESTEAPFSDTVREEFGDEPGDEEEGDMEDMVLKEHEASYNAAMTSGKLWCGAVTILLIMLLVMLFVDFGGDCDDDKDGDDFEGGAGVEYYRNIIDSHEMTTLTLVRGSGLCSQLMNVMGQKIYYTEHDRGFIVDDNEYGYSWNETVGMIKGFFTPKFPVLAKGEWKEVFQRHFGVPDYAKVFQLGTRRPLQKGKVEIMSSLFQGYRNAFEQEYGTNGDTLYNRFVQEACSSFQLNPRAKAEIEYLIQRNGIPNLREGTSVAFHVRRGADQKKEHTIYPGKNYVEKLLKVAPNKNIDSCFVSSDDFSAVYEVNAALEHYGVNCTVYHLTRAEASGLENDLAYENFENALEFFADLYLMTDATYFVGTFDSNVATVVSLWRACKYKDAPHYANSYGIDKEDWYYRLH</sequence>
<dbReference type="GO" id="GO:0006487">
    <property type="term" value="P:protein N-linked glycosylation"/>
    <property type="evidence" value="ECO:0007669"/>
    <property type="project" value="TreeGrafter"/>
</dbReference>
<protein>
    <submittedName>
        <fullName evidence="3">Uncharacterized protein</fullName>
    </submittedName>
</protein>
<feature type="compositionally biased region" description="Acidic residues" evidence="1">
    <location>
        <begin position="50"/>
        <end position="61"/>
    </location>
</feature>
<dbReference type="Gene3D" id="3.40.50.11350">
    <property type="match status" value="1"/>
</dbReference>
<organism evidence="3 4">
    <name type="scientific">Seminavis robusta</name>
    <dbReference type="NCBI Taxonomy" id="568900"/>
    <lineage>
        <taxon>Eukaryota</taxon>
        <taxon>Sar</taxon>
        <taxon>Stramenopiles</taxon>
        <taxon>Ochrophyta</taxon>
        <taxon>Bacillariophyta</taxon>
        <taxon>Bacillariophyceae</taxon>
        <taxon>Bacillariophycidae</taxon>
        <taxon>Naviculales</taxon>
        <taxon>Naviculaceae</taxon>
        <taxon>Seminavis</taxon>
    </lineage>
</organism>
<gene>
    <name evidence="3" type="ORF">SEMRO_404_G135830.1</name>
</gene>
<keyword evidence="4" id="KW-1185">Reference proteome</keyword>
<proteinExistence type="predicted"/>
<keyword evidence="2" id="KW-1133">Transmembrane helix</keyword>
<evidence type="ECO:0000313" key="4">
    <source>
        <dbReference type="Proteomes" id="UP001153069"/>
    </source>
</evidence>
<feature type="region of interest" description="Disordered" evidence="1">
    <location>
        <begin position="1"/>
        <end position="61"/>
    </location>
</feature>
<name>A0A9N8DWG2_9STRA</name>
<dbReference type="GO" id="GO:0046921">
    <property type="term" value="F:alpha-(1-&gt;6)-fucosyltransferase activity"/>
    <property type="evidence" value="ECO:0007669"/>
    <property type="project" value="TreeGrafter"/>
</dbReference>
<dbReference type="PANTHER" id="PTHR13132">
    <property type="entry name" value="ALPHA- 1,6 -FUCOSYLTRANSFERASE"/>
    <property type="match status" value="1"/>
</dbReference>
<dbReference type="OrthoDB" id="418905at2759"/>
<dbReference type="EMBL" id="CAICTM010000403">
    <property type="protein sequence ID" value="CAB9509754.1"/>
    <property type="molecule type" value="Genomic_DNA"/>
</dbReference>
<accession>A0A9N8DWG2</accession>
<feature type="transmembrane region" description="Helical" evidence="2">
    <location>
        <begin position="83"/>
        <end position="101"/>
    </location>
</feature>
<feature type="compositionally biased region" description="Low complexity" evidence="1">
    <location>
        <begin position="1"/>
        <end position="18"/>
    </location>
</feature>
<dbReference type="AlphaFoldDB" id="A0A9N8DWG2"/>
<evidence type="ECO:0000256" key="2">
    <source>
        <dbReference type="SAM" id="Phobius"/>
    </source>
</evidence>
<reference evidence="3" key="1">
    <citation type="submission" date="2020-06" db="EMBL/GenBank/DDBJ databases">
        <authorList>
            <consortium name="Plant Systems Biology data submission"/>
        </authorList>
    </citation>
    <scope>NUCLEOTIDE SEQUENCE</scope>
    <source>
        <strain evidence="3">D6</strain>
    </source>
</reference>
<evidence type="ECO:0000313" key="3">
    <source>
        <dbReference type="EMBL" id="CAB9509754.1"/>
    </source>
</evidence>
<dbReference type="PANTHER" id="PTHR13132:SF29">
    <property type="entry name" value="ALPHA-(1,6)-FUCOSYLTRANSFERASE"/>
    <property type="match status" value="1"/>
</dbReference>
<comment type="caution">
    <text evidence="3">The sequence shown here is derived from an EMBL/GenBank/DDBJ whole genome shotgun (WGS) entry which is preliminary data.</text>
</comment>
<dbReference type="Proteomes" id="UP001153069">
    <property type="component" value="Unassembled WGS sequence"/>
</dbReference>
<keyword evidence="2" id="KW-0812">Transmembrane</keyword>